<dbReference type="STRING" id="284811.Q75BH3"/>
<feature type="region of interest" description="Disordered" evidence="1">
    <location>
        <begin position="100"/>
        <end position="122"/>
    </location>
</feature>
<dbReference type="AlphaFoldDB" id="Q75BH3"/>
<dbReference type="PANTHER" id="PTHR28232">
    <property type="entry name" value="TRANSCRIPTIONAL REGULATORY PROTEIN RXT2"/>
    <property type="match status" value="1"/>
</dbReference>
<dbReference type="InParanoid" id="Q75BH3"/>
<evidence type="ECO:0000256" key="1">
    <source>
        <dbReference type="SAM" id="MobiDB-lite"/>
    </source>
</evidence>
<dbReference type="Pfam" id="PF08595">
    <property type="entry name" value="RXT2_N"/>
    <property type="match status" value="1"/>
</dbReference>
<evidence type="ECO:0000313" key="3">
    <source>
        <dbReference type="EMBL" id="AAS51607.1"/>
    </source>
</evidence>
<dbReference type="KEGG" id="ago:AGOS_ADL313W"/>
<dbReference type="Proteomes" id="UP000000591">
    <property type="component" value="Chromosome IV"/>
</dbReference>
<dbReference type="EMBL" id="AE016817">
    <property type="protein sequence ID" value="AAS51607.1"/>
    <property type="molecule type" value="Genomic_DNA"/>
</dbReference>
<dbReference type="PANTHER" id="PTHR28232:SF1">
    <property type="entry name" value="TRANSCRIPTIONAL REGULATORY PROTEIN RXT2"/>
    <property type="match status" value="1"/>
</dbReference>
<dbReference type="GO" id="GO:2000219">
    <property type="term" value="P:positive regulation of invasive growth in response to glucose limitation"/>
    <property type="evidence" value="ECO:0007669"/>
    <property type="project" value="EnsemblFungi"/>
</dbReference>
<proteinExistence type="predicted"/>
<dbReference type="GO" id="GO:0061188">
    <property type="term" value="P:negative regulation of rDNA heterochromatin formation"/>
    <property type="evidence" value="ECO:0007669"/>
    <property type="project" value="EnsemblFungi"/>
</dbReference>
<dbReference type="GO" id="GO:0000122">
    <property type="term" value="P:negative regulation of transcription by RNA polymerase II"/>
    <property type="evidence" value="ECO:0007669"/>
    <property type="project" value="EnsemblFungi"/>
</dbReference>
<dbReference type="OMA" id="YNGSEHN"/>
<dbReference type="GO" id="GO:0005829">
    <property type="term" value="C:cytosol"/>
    <property type="evidence" value="ECO:0000318"/>
    <property type="project" value="GO_Central"/>
</dbReference>
<feature type="domain" description="Transcriptional regulatory protein RXT2 N-terminal" evidence="2">
    <location>
        <begin position="53"/>
        <end position="189"/>
    </location>
</feature>
<dbReference type="HOGENOM" id="CLU_756436_0_0_1"/>
<evidence type="ECO:0000313" key="4">
    <source>
        <dbReference type="Proteomes" id="UP000000591"/>
    </source>
</evidence>
<evidence type="ECO:0000259" key="2">
    <source>
        <dbReference type="Pfam" id="PF08595"/>
    </source>
</evidence>
<dbReference type="GO" id="GO:0061186">
    <property type="term" value="P:negative regulation of silent mating-type cassette heterochromatin formation"/>
    <property type="evidence" value="ECO:0007669"/>
    <property type="project" value="EnsemblFungi"/>
</dbReference>
<sequence length="366" mass="41717">MTDTSEHVLTEEEERHQILNFTKYVLSQRTGNFPELNHTEDGTVFPSIRGETTNRGYKLYQDAKGVSWRRLRVDTLEKKVFYSGSDHKLLARKRMKFSTTPQFHRNDGDNDTSDTEESDDPEDLHDLVDVRKVLSPISSLADVATHPAVSRTFQSKVLRDLALDMILMVEKEQESVISYSRLLEVFLGDFPDALHEEQLGLPGYDHKLKLPEEDGASPPIAYQKEAPDTAEDLHQPKEENTGYKAEEGEEQEDPFFAIPKLHGIQELSPPANDTGATDQLETTRQLAQIALQRNQEFIRNLQKIRNCIVKTNRIRERILVWGKEMAGIPEDDVTVPSALHIVKRGLISATTNHMDEEAEEDDIEEE</sequence>
<dbReference type="GO" id="GO:0004407">
    <property type="term" value="F:histone deacetylase activity"/>
    <property type="evidence" value="ECO:0007669"/>
    <property type="project" value="EnsemblFungi"/>
</dbReference>
<protein>
    <submittedName>
        <fullName evidence="3">ADL313Wp</fullName>
    </submittedName>
</protein>
<dbReference type="GO" id="GO:0001403">
    <property type="term" value="P:invasive growth in response to glucose limitation"/>
    <property type="evidence" value="ECO:0007669"/>
    <property type="project" value="EnsemblFungi"/>
</dbReference>
<feature type="compositionally biased region" description="Acidic residues" evidence="1">
    <location>
        <begin position="109"/>
        <end position="122"/>
    </location>
</feature>
<accession>Q75BH3</accession>
<organism evidence="3 4">
    <name type="scientific">Eremothecium gossypii (strain ATCC 10895 / CBS 109.51 / FGSC 9923 / NRRL Y-1056)</name>
    <name type="common">Yeast</name>
    <name type="synonym">Ashbya gossypii</name>
    <dbReference type="NCBI Taxonomy" id="284811"/>
    <lineage>
        <taxon>Eukaryota</taxon>
        <taxon>Fungi</taxon>
        <taxon>Dikarya</taxon>
        <taxon>Ascomycota</taxon>
        <taxon>Saccharomycotina</taxon>
        <taxon>Saccharomycetes</taxon>
        <taxon>Saccharomycetales</taxon>
        <taxon>Saccharomycetaceae</taxon>
        <taxon>Eremothecium</taxon>
    </lineage>
</organism>
<reference evidence="4" key="2">
    <citation type="journal article" date="2013" name="G3 (Bethesda)">
        <title>Genomes of Ashbya fungi isolated from insects reveal four mating-type loci, numerous translocations, lack of transposons, and distinct gene duplications.</title>
        <authorList>
            <person name="Dietrich F.S."/>
            <person name="Voegeli S."/>
            <person name="Kuo S."/>
            <person name="Philippsen P."/>
        </authorList>
    </citation>
    <scope>GENOME REANNOTATION</scope>
    <source>
        <strain evidence="4">ATCC 10895 / CBS 109.51 / FGSC 9923 / NRRL Y-1056</strain>
    </source>
</reference>
<dbReference type="eggNOG" id="ENOG502QU3T">
    <property type="taxonomic scope" value="Eukaryota"/>
</dbReference>
<dbReference type="GeneID" id="4619918"/>
<dbReference type="OrthoDB" id="2405722at2759"/>
<dbReference type="RefSeq" id="NP_983783.1">
    <property type="nucleotide sequence ID" value="NM_209136.1"/>
</dbReference>
<name>Q75BH3_EREGS</name>
<dbReference type="GO" id="GO:0000747">
    <property type="term" value="P:conjugation with cellular fusion"/>
    <property type="evidence" value="ECO:0007669"/>
    <property type="project" value="EnsemblFungi"/>
</dbReference>
<reference evidence="3 4" key="1">
    <citation type="journal article" date="2004" name="Science">
        <title>The Ashbya gossypii genome as a tool for mapping the ancient Saccharomyces cerevisiae genome.</title>
        <authorList>
            <person name="Dietrich F.S."/>
            <person name="Voegeli S."/>
            <person name="Brachat S."/>
            <person name="Lerch A."/>
            <person name="Gates K."/>
            <person name="Steiner S."/>
            <person name="Mohr C."/>
            <person name="Pohlmann R."/>
            <person name="Luedi P."/>
            <person name="Choi S."/>
            <person name="Wing R.A."/>
            <person name="Flavier A."/>
            <person name="Gaffney T.D."/>
            <person name="Philippsen P."/>
        </authorList>
    </citation>
    <scope>NUCLEOTIDE SEQUENCE [LARGE SCALE GENOMIC DNA]</scope>
    <source>
        <strain evidence="4">ATCC 10895 / CBS 109.51 / FGSC 9923 / NRRL Y-1056</strain>
    </source>
</reference>
<dbReference type="InterPro" id="IPR013904">
    <property type="entry name" value="RXT2_N"/>
</dbReference>
<gene>
    <name evidence="3" type="ORF">AGOS_ADL313W</name>
</gene>
<dbReference type="FunCoup" id="Q75BH3">
    <property type="interactions" value="180"/>
</dbReference>
<keyword evidence="4" id="KW-1185">Reference proteome</keyword>
<dbReference type="GO" id="GO:0033698">
    <property type="term" value="C:Rpd3L complex"/>
    <property type="evidence" value="ECO:0000318"/>
    <property type="project" value="GO_Central"/>
</dbReference>
<dbReference type="InterPro" id="IPR039602">
    <property type="entry name" value="Rxt2"/>
</dbReference>